<name>A0A1B8QAE6_9GAMM</name>
<dbReference type="EMBL" id="LZMZ01000035">
    <property type="protein sequence ID" value="OBX76033.1"/>
    <property type="molecule type" value="Genomic_DNA"/>
</dbReference>
<reference evidence="1 2" key="1">
    <citation type="submission" date="2016-06" db="EMBL/GenBank/DDBJ databases">
        <title>Draft genome of Moraxella atlantae CCUG 66109.</title>
        <authorList>
            <person name="Salva-Serra F."/>
            <person name="Engstrom-Jakobsson H."/>
            <person name="Thorell K."/>
            <person name="Gonzales-Siles L."/>
            <person name="Karlsson R."/>
            <person name="Boulund F."/>
            <person name="Engstrand L."/>
            <person name="Kristiansson E."/>
            <person name="Moore E."/>
        </authorList>
    </citation>
    <scope>NUCLEOTIDE SEQUENCE [LARGE SCALE GENOMIC DNA]</scope>
    <source>
        <strain evidence="1 2">CCUG 66109</strain>
    </source>
</reference>
<accession>A0A1B8QAE6</accession>
<gene>
    <name evidence="1" type="ORF">A9308_09410</name>
</gene>
<evidence type="ECO:0000313" key="1">
    <source>
        <dbReference type="EMBL" id="OBX76033.1"/>
    </source>
</evidence>
<evidence type="ECO:0000313" key="2">
    <source>
        <dbReference type="Proteomes" id="UP000092508"/>
    </source>
</evidence>
<sequence>MITCNLGLNQRAVLRYGGQIGFGLLLGCVSMGGIAQNQPPSFGGNQTSVQYQPNQYCPANTVVEIPQGAPNATLYRDSVCIREQLRPYQADDQPATVRYYAHKANAWLAYAYHEASEHSPTAAGADAMNRAVTLLSALKNNHSELLAVDSVLPATSGVGRPDLWADILAVKHSPAFARVTVLPKIVADSEVKLIWSQAENCERGWRHANEHFTAADRWVTAAYLTAWNALDAEQQTALKATREAYFAQLLPLSQSSAANAKATKQRFWHVQQQRPSSSCQGTILPAL</sequence>
<dbReference type="RefSeq" id="WP_067238070.1">
    <property type="nucleotide sequence ID" value="NZ_LZMZ01000035.1"/>
</dbReference>
<comment type="caution">
    <text evidence="1">The sequence shown here is derived from an EMBL/GenBank/DDBJ whole genome shotgun (WGS) entry which is preliminary data.</text>
</comment>
<organism evidence="1 2">
    <name type="scientific">Faucicola atlantae</name>
    <dbReference type="NCBI Taxonomy" id="34059"/>
    <lineage>
        <taxon>Bacteria</taxon>
        <taxon>Pseudomonadati</taxon>
        <taxon>Pseudomonadota</taxon>
        <taxon>Gammaproteobacteria</taxon>
        <taxon>Moraxellales</taxon>
        <taxon>Moraxellaceae</taxon>
        <taxon>Faucicola</taxon>
    </lineage>
</organism>
<dbReference type="STRING" id="34059.A9308_09410"/>
<dbReference type="Proteomes" id="UP000092508">
    <property type="component" value="Unassembled WGS sequence"/>
</dbReference>
<protein>
    <submittedName>
        <fullName evidence="1">Uncharacterized protein</fullName>
    </submittedName>
</protein>
<dbReference type="AlphaFoldDB" id="A0A1B8QAE6"/>
<dbReference type="OrthoDB" id="6657074at2"/>
<proteinExistence type="predicted"/>